<organism evidence="2 3">
    <name type="scientific">Polistes dominula</name>
    <name type="common">European paper wasp</name>
    <name type="synonym">Vespa dominula</name>
    <dbReference type="NCBI Taxonomy" id="743375"/>
    <lineage>
        <taxon>Eukaryota</taxon>
        <taxon>Metazoa</taxon>
        <taxon>Ecdysozoa</taxon>
        <taxon>Arthropoda</taxon>
        <taxon>Hexapoda</taxon>
        <taxon>Insecta</taxon>
        <taxon>Pterygota</taxon>
        <taxon>Neoptera</taxon>
        <taxon>Endopterygota</taxon>
        <taxon>Hymenoptera</taxon>
        <taxon>Apocrita</taxon>
        <taxon>Aculeata</taxon>
        <taxon>Vespoidea</taxon>
        <taxon>Vespidae</taxon>
        <taxon>Polistinae</taxon>
        <taxon>Polistini</taxon>
        <taxon>Polistes</taxon>
    </lineage>
</organism>
<sequence>MKFVIALVAIVAAASAWKVPNLGRGELYKDLQEFVDLIPTNKLVQLFLQYAAEDAEVQRGLAYVQTEDFKQLVQENEQIPEVIAFYNYVYSAGVDIYYLVNRLHEYIHIPKLTPPSSFYGITGGYKGLVADVKKLMPNEQLKALYYKKVETSPAFKELVERLSSKEFQTIVDTLYANPRFLYILKRANEAGLDVKAVREVIQTMKCIVLFAAVLVIGVSSNQDIFDNSWEFNELDKDIYDFIKLMPVNEILKLSVKYRNDPEIQRTLRWVSGGEFHTLLANVEKLQEFKDLVLFIQEAGYNEIREIQIYHALTGMPDFVPPHRYEDELPQGYANGGFAKYLEDLIDLIPKGEIERLHNKKSVDSPAFIKFHNAIHSAEYKQLKNALQHTPEYQLLLQRTKANGLDIQAFENFKYELLGFLRKGMKLIFAFIAALIVFETSAVPFKSNQWDIMKTLAEAFDENNLELNYLDRDFIDFIKLIPMNKLVTILQKYENDPEILSSYDYLRSEEFHNLVYAVEDLREHRKLVRILQEAGYNKIRELKMIHEALGMKEYVPKKRRSLDQQQLEMDNGSKGGLSGLFNEIIAILPVKEIKELHEKKLIESQPFAKFNLYVSSSRFRKILTNLTTTKQYKQMAQKALEHGVDLALFIVVGAFAVPLNNDKAINSLNGNRSNVLENFLDAFNGNNSGITPLDRDFLDFAKLIPIDKLRSIAYKYANDSGVRHSLRFVLSEKFHNLVYAVEAIPEHNDLVRILEEAGFSAIRNIKLIHRALGMKDYVPPPLSTQELKNLEPKEGGLSGFIKEYIEILPVNEIKELHQRKLKESQAFARFDSYVRSPRFREILRALGATKEQKELLEVSLQNGIDFHLIMELNQRVLGYKPMKYVFTIFVALVVAGVSAIPLNDNMGNDEEMRRNALDRDIIDFLKLIPVDELRPIMDKYANDSKLEASTLWLLTDEFHQLVYAVEALPEHQKYVRYLQESGFDKIRELKIIHQLLGMKDYVPPSLFLLSTISQYNLVDSEGGWSGYIKEFVEVLPVKEIKALHNKKLKESAAFKKFSSYVLSEEMSQLSKDLAKQQAFKEFLQKTLEHGIDYYAFVDLALRILGFRP</sequence>
<dbReference type="GeneID" id="107069346"/>
<feature type="signal peptide" evidence="1">
    <location>
        <begin position="1"/>
        <end position="16"/>
    </location>
</feature>
<name>A0ABM1IPD6_POLDO</name>
<accession>A0ABM1IPD6</accession>
<reference evidence="3" key="1">
    <citation type="submission" date="2025-08" db="UniProtKB">
        <authorList>
            <consortium name="RefSeq"/>
        </authorList>
    </citation>
    <scope>IDENTIFICATION</scope>
    <source>
        <tissue evidence="3">Whole body</tissue>
    </source>
</reference>
<dbReference type="InterPro" id="IPR010629">
    <property type="entry name" value="Ins_allergen"/>
</dbReference>
<gene>
    <name evidence="3" type="primary">LOC107069346</name>
</gene>
<keyword evidence="2" id="KW-1185">Reference proteome</keyword>
<evidence type="ECO:0000313" key="2">
    <source>
        <dbReference type="Proteomes" id="UP000694924"/>
    </source>
</evidence>
<evidence type="ECO:0000313" key="3">
    <source>
        <dbReference type="RefSeq" id="XP_015182073.1"/>
    </source>
</evidence>
<dbReference type="Proteomes" id="UP000694924">
    <property type="component" value="Unplaced"/>
</dbReference>
<evidence type="ECO:0000256" key="1">
    <source>
        <dbReference type="SAM" id="SignalP"/>
    </source>
</evidence>
<dbReference type="Pfam" id="PF06757">
    <property type="entry name" value="Ins_allergen_rp"/>
    <property type="match status" value="5"/>
</dbReference>
<dbReference type="RefSeq" id="XP_015182073.1">
    <property type="nucleotide sequence ID" value="XM_015326587.1"/>
</dbReference>
<dbReference type="PANTHER" id="PTHR21163:SF1">
    <property type="entry name" value="PROTEIN G12"/>
    <property type="match status" value="1"/>
</dbReference>
<dbReference type="PANTHER" id="PTHR21163">
    <property type="entry name" value="PROTEIN G12"/>
    <property type="match status" value="1"/>
</dbReference>
<proteinExistence type="predicted"/>
<keyword evidence="1" id="KW-0732">Signal</keyword>
<protein>
    <submittedName>
        <fullName evidence="3">Uncharacterized protein LOC107069346</fullName>
    </submittedName>
</protein>
<feature type="chain" id="PRO_5046649379" evidence="1">
    <location>
        <begin position="17"/>
        <end position="1107"/>
    </location>
</feature>